<protein>
    <submittedName>
        <fullName evidence="1">Uncharacterized protein</fullName>
    </submittedName>
</protein>
<reference evidence="1" key="1">
    <citation type="submission" date="2020-08" db="EMBL/GenBank/DDBJ databases">
        <title>Multicomponent nature underlies the extraordinary mechanical properties of spider dragline silk.</title>
        <authorList>
            <person name="Kono N."/>
            <person name="Nakamura H."/>
            <person name="Mori M."/>
            <person name="Yoshida Y."/>
            <person name="Ohtoshi R."/>
            <person name="Malay A.D."/>
            <person name="Moran D.A.P."/>
            <person name="Tomita M."/>
            <person name="Numata K."/>
            <person name="Arakawa K."/>
        </authorList>
    </citation>
    <scope>NUCLEOTIDE SEQUENCE</scope>
</reference>
<sequence length="79" mass="8703">MCRPHISVVWKAGHSLKFPRLPWTSPTAIALCTARYTAVLTRNHTQVTSYALRSGSQAIIDSAIEEANALHHYGRSTAL</sequence>
<evidence type="ECO:0000313" key="2">
    <source>
        <dbReference type="Proteomes" id="UP000887013"/>
    </source>
</evidence>
<accession>A0A8X6JHJ8</accession>
<dbReference type="AlphaFoldDB" id="A0A8X6JHJ8"/>
<evidence type="ECO:0000313" key="1">
    <source>
        <dbReference type="EMBL" id="GFS31149.1"/>
    </source>
</evidence>
<keyword evidence="2" id="KW-1185">Reference proteome</keyword>
<comment type="caution">
    <text evidence="1">The sequence shown here is derived from an EMBL/GenBank/DDBJ whole genome shotgun (WGS) entry which is preliminary data.</text>
</comment>
<dbReference type="Proteomes" id="UP000887013">
    <property type="component" value="Unassembled WGS sequence"/>
</dbReference>
<name>A0A8X6JHJ8_NEPPI</name>
<gene>
    <name evidence="1" type="ORF">NPIL_467441</name>
</gene>
<organism evidence="1 2">
    <name type="scientific">Nephila pilipes</name>
    <name type="common">Giant wood spider</name>
    <name type="synonym">Nephila maculata</name>
    <dbReference type="NCBI Taxonomy" id="299642"/>
    <lineage>
        <taxon>Eukaryota</taxon>
        <taxon>Metazoa</taxon>
        <taxon>Ecdysozoa</taxon>
        <taxon>Arthropoda</taxon>
        <taxon>Chelicerata</taxon>
        <taxon>Arachnida</taxon>
        <taxon>Araneae</taxon>
        <taxon>Araneomorphae</taxon>
        <taxon>Entelegynae</taxon>
        <taxon>Araneoidea</taxon>
        <taxon>Nephilidae</taxon>
        <taxon>Nephila</taxon>
    </lineage>
</organism>
<dbReference type="EMBL" id="BMAW01041868">
    <property type="protein sequence ID" value="GFS31149.1"/>
    <property type="molecule type" value="Genomic_DNA"/>
</dbReference>
<proteinExistence type="predicted"/>